<keyword evidence="9 12" id="KW-1133">Transmembrane helix</keyword>
<evidence type="ECO:0000256" key="5">
    <source>
        <dbReference type="ARBA" id="ARBA00022553"/>
    </source>
</evidence>
<dbReference type="OrthoDB" id="9786919at2"/>
<dbReference type="GO" id="GO:0000155">
    <property type="term" value="F:phosphorelay sensor kinase activity"/>
    <property type="evidence" value="ECO:0007669"/>
    <property type="project" value="InterPro"/>
</dbReference>
<dbReference type="InterPro" id="IPR004358">
    <property type="entry name" value="Sig_transdc_His_kin-like_C"/>
</dbReference>
<keyword evidence="7 12" id="KW-0812">Transmembrane</keyword>
<evidence type="ECO:0000256" key="10">
    <source>
        <dbReference type="ARBA" id="ARBA00023012"/>
    </source>
</evidence>
<dbReference type="InterPro" id="IPR005467">
    <property type="entry name" value="His_kinase_dom"/>
</dbReference>
<dbReference type="Gene3D" id="6.10.340.10">
    <property type="match status" value="1"/>
</dbReference>
<comment type="caution">
    <text evidence="15">The sequence shown here is derived from an EMBL/GenBank/DDBJ whole genome shotgun (WGS) entry which is preliminary data.</text>
</comment>
<dbReference type="FunFam" id="1.10.287.130:FF:000001">
    <property type="entry name" value="Two-component sensor histidine kinase"/>
    <property type="match status" value="1"/>
</dbReference>
<evidence type="ECO:0000256" key="8">
    <source>
        <dbReference type="ARBA" id="ARBA00022777"/>
    </source>
</evidence>
<evidence type="ECO:0000256" key="11">
    <source>
        <dbReference type="ARBA" id="ARBA00023136"/>
    </source>
</evidence>
<dbReference type="SUPFAM" id="SSF47384">
    <property type="entry name" value="Homodimeric domain of signal transducing histidine kinase"/>
    <property type="match status" value="1"/>
</dbReference>
<dbReference type="FunFam" id="3.30.565.10:FF:000006">
    <property type="entry name" value="Sensor histidine kinase WalK"/>
    <property type="match status" value="1"/>
</dbReference>
<protein>
    <recommendedName>
        <fullName evidence="4">histidine kinase</fullName>
        <ecNumber evidence="4">2.7.13.3</ecNumber>
    </recommendedName>
</protein>
<dbReference type="SUPFAM" id="SSF55874">
    <property type="entry name" value="ATPase domain of HSP90 chaperone/DNA topoisomerase II/histidine kinase"/>
    <property type="match status" value="1"/>
</dbReference>
<feature type="transmembrane region" description="Helical" evidence="12">
    <location>
        <begin position="167"/>
        <end position="188"/>
    </location>
</feature>
<proteinExistence type="predicted"/>
<dbReference type="InterPro" id="IPR036890">
    <property type="entry name" value="HATPase_C_sf"/>
</dbReference>
<dbReference type="Gene3D" id="3.30.565.10">
    <property type="entry name" value="Histidine kinase-like ATPase, C-terminal domain"/>
    <property type="match status" value="1"/>
</dbReference>
<keyword evidence="6" id="KW-0808">Transferase</keyword>
<comment type="catalytic activity">
    <reaction evidence="1">
        <text>ATP + protein L-histidine = ADP + protein N-phospho-L-histidine.</text>
        <dbReference type="EC" id="2.7.13.3"/>
    </reaction>
</comment>
<evidence type="ECO:0000313" key="15">
    <source>
        <dbReference type="EMBL" id="TKI64048.1"/>
    </source>
</evidence>
<dbReference type="EMBL" id="SZPY01000001">
    <property type="protein sequence ID" value="TKI64048.1"/>
    <property type="molecule type" value="Genomic_DNA"/>
</dbReference>
<evidence type="ECO:0000256" key="12">
    <source>
        <dbReference type="SAM" id="Phobius"/>
    </source>
</evidence>
<dbReference type="InterPro" id="IPR050428">
    <property type="entry name" value="TCS_sensor_his_kinase"/>
</dbReference>
<name>A0A4U2YRM9_9ACTN</name>
<comment type="subcellular location">
    <subcellularLocation>
        <location evidence="3">Cell membrane</location>
    </subcellularLocation>
</comment>
<dbReference type="InterPro" id="IPR003661">
    <property type="entry name" value="HisK_dim/P_dom"/>
</dbReference>
<dbReference type="CDD" id="cd00082">
    <property type="entry name" value="HisKA"/>
    <property type="match status" value="1"/>
</dbReference>
<dbReference type="SMART" id="SM00387">
    <property type="entry name" value="HATPase_c"/>
    <property type="match status" value="1"/>
</dbReference>
<keyword evidence="16" id="KW-1185">Reference proteome</keyword>
<dbReference type="AlphaFoldDB" id="A0A4U2YRM9"/>
<dbReference type="EC" id="2.7.13.3" evidence="4"/>
<evidence type="ECO:0000256" key="3">
    <source>
        <dbReference type="ARBA" id="ARBA00004236"/>
    </source>
</evidence>
<evidence type="ECO:0000259" key="14">
    <source>
        <dbReference type="PROSITE" id="PS50885"/>
    </source>
</evidence>
<dbReference type="InterPro" id="IPR036097">
    <property type="entry name" value="HisK_dim/P_sf"/>
</dbReference>
<dbReference type="CDD" id="cd06225">
    <property type="entry name" value="HAMP"/>
    <property type="match status" value="1"/>
</dbReference>
<dbReference type="Proteomes" id="UP000307808">
    <property type="component" value="Unassembled WGS sequence"/>
</dbReference>
<evidence type="ECO:0000313" key="16">
    <source>
        <dbReference type="Proteomes" id="UP000307808"/>
    </source>
</evidence>
<evidence type="ECO:0000256" key="2">
    <source>
        <dbReference type="ARBA" id="ARBA00001968"/>
    </source>
</evidence>
<sequence>MRFVGRSLTARLTAAVVALIALVSVVVVSSTAWVVGAYVTDQLDADLTAAGARAQRALLVGPHTSSPDGGPPPAIREARGQGTGTLTAYLAGGEGRGQRIDSSGVLRTLDDDVLDALAGLPVGGGPVTVDLTGLGEYRVQVEEVDGITVVTGLPTAPVEEARNTVTLWGLGLGTVATLLGGTLAALVVRRQLRPLREVAVTAQDVAATDLTTGEIGVARVPQHLEDPRTEVGRMALALNAALDHVESALDQRRRSEAQARQLLADVSHELRTPLATVSGYAELGLRGQDPDGVTHALGKVQEEARRMTAMVEDLLLLARLDAGRALAVEEVDLTRMVVESVADARVTGPDHRWRLELPEEVVTVQGDALRLHQVLSNLLANARQHTPPGTTVTTGLVVEDDRVLLGVTDDGPGISPEFVGEVFTRFARGDAARSRSTSGAGLGLPLARSIVRAHGGDLTVASEPGRTRFEVSLPRARVTT</sequence>
<dbReference type="GO" id="GO:0005886">
    <property type="term" value="C:plasma membrane"/>
    <property type="evidence" value="ECO:0007669"/>
    <property type="project" value="UniProtKB-SubCell"/>
</dbReference>
<keyword evidence="5" id="KW-0597">Phosphoprotein</keyword>
<dbReference type="RefSeq" id="WP_137064512.1">
    <property type="nucleotide sequence ID" value="NZ_CP040748.1"/>
</dbReference>
<dbReference type="PANTHER" id="PTHR45436:SF5">
    <property type="entry name" value="SENSOR HISTIDINE KINASE TRCS"/>
    <property type="match status" value="1"/>
</dbReference>
<reference evidence="15 16" key="1">
    <citation type="submission" date="2019-04" db="EMBL/GenBank/DDBJ databases">
        <authorList>
            <person name="Dong K."/>
        </authorList>
    </citation>
    <scope>NUCLEOTIDE SEQUENCE [LARGE SCALE GENOMIC DNA]</scope>
    <source>
        <strain evidence="16">dk3543</strain>
    </source>
</reference>
<dbReference type="PANTHER" id="PTHR45436">
    <property type="entry name" value="SENSOR HISTIDINE KINASE YKOH"/>
    <property type="match status" value="1"/>
</dbReference>
<dbReference type="Gene3D" id="1.10.287.130">
    <property type="match status" value="1"/>
</dbReference>
<dbReference type="SMART" id="SM00388">
    <property type="entry name" value="HisKA"/>
    <property type="match status" value="1"/>
</dbReference>
<gene>
    <name evidence="15" type="ORF">FC770_02415</name>
</gene>
<dbReference type="InterPro" id="IPR003594">
    <property type="entry name" value="HATPase_dom"/>
</dbReference>
<evidence type="ECO:0000259" key="13">
    <source>
        <dbReference type="PROSITE" id="PS50109"/>
    </source>
</evidence>
<evidence type="ECO:0000256" key="1">
    <source>
        <dbReference type="ARBA" id="ARBA00000085"/>
    </source>
</evidence>
<feature type="transmembrane region" description="Helical" evidence="12">
    <location>
        <begin position="12"/>
        <end position="35"/>
    </location>
</feature>
<dbReference type="PROSITE" id="PS50109">
    <property type="entry name" value="HIS_KIN"/>
    <property type="match status" value="1"/>
</dbReference>
<evidence type="ECO:0000256" key="6">
    <source>
        <dbReference type="ARBA" id="ARBA00022679"/>
    </source>
</evidence>
<keyword evidence="11 12" id="KW-0472">Membrane</keyword>
<accession>A0A4U2YRM9</accession>
<comment type="cofactor">
    <cofactor evidence="2">
        <name>a divalent metal cation</name>
        <dbReference type="ChEBI" id="CHEBI:60240"/>
    </cofactor>
</comment>
<feature type="domain" description="HAMP" evidence="14">
    <location>
        <begin position="189"/>
        <end position="250"/>
    </location>
</feature>
<dbReference type="Pfam" id="PF00512">
    <property type="entry name" value="HisKA"/>
    <property type="match status" value="1"/>
</dbReference>
<evidence type="ECO:0000256" key="4">
    <source>
        <dbReference type="ARBA" id="ARBA00012438"/>
    </source>
</evidence>
<organism evidence="15 16">
    <name type="scientific">Nocardioides jishulii</name>
    <dbReference type="NCBI Taxonomy" id="2575440"/>
    <lineage>
        <taxon>Bacteria</taxon>
        <taxon>Bacillati</taxon>
        <taxon>Actinomycetota</taxon>
        <taxon>Actinomycetes</taxon>
        <taxon>Propionibacteriales</taxon>
        <taxon>Nocardioidaceae</taxon>
        <taxon>Nocardioides</taxon>
    </lineage>
</organism>
<dbReference type="PROSITE" id="PS50885">
    <property type="entry name" value="HAMP"/>
    <property type="match status" value="1"/>
</dbReference>
<keyword evidence="10" id="KW-0902">Two-component regulatory system</keyword>
<feature type="domain" description="Histidine kinase" evidence="13">
    <location>
        <begin position="265"/>
        <end position="477"/>
    </location>
</feature>
<dbReference type="InterPro" id="IPR003660">
    <property type="entry name" value="HAMP_dom"/>
</dbReference>
<dbReference type="SMART" id="SM00304">
    <property type="entry name" value="HAMP"/>
    <property type="match status" value="1"/>
</dbReference>
<dbReference type="CDD" id="cd00075">
    <property type="entry name" value="HATPase"/>
    <property type="match status" value="1"/>
</dbReference>
<keyword evidence="8 15" id="KW-0418">Kinase</keyword>
<evidence type="ECO:0000256" key="9">
    <source>
        <dbReference type="ARBA" id="ARBA00022989"/>
    </source>
</evidence>
<dbReference type="PRINTS" id="PR00344">
    <property type="entry name" value="BCTRLSENSOR"/>
</dbReference>
<evidence type="ECO:0000256" key="7">
    <source>
        <dbReference type="ARBA" id="ARBA00022692"/>
    </source>
</evidence>
<dbReference type="GO" id="GO:0005509">
    <property type="term" value="F:calcium ion binding"/>
    <property type="evidence" value="ECO:0007669"/>
    <property type="project" value="UniProtKB-ARBA"/>
</dbReference>
<dbReference type="Pfam" id="PF02518">
    <property type="entry name" value="HATPase_c"/>
    <property type="match status" value="1"/>
</dbReference>